<sequence>MVWKVRCGYSKRFSPEMIRPGIGLREMGCLPPDTEETAPFTEQELTAAVSDGDHWLTDNQYGFRQGTGTDNALHDVLETIGAATDKYVMGVFLDISGAFDNVWWPEILCALRRMQCPRNLFLLVTSYFADRKGVMVKKTSMVEKVLTKGCPQGSVLGPLFWNILFDSFLCLPMPDGCRALAASHRAKLLRVQRAALLAVTKAYRTVSTDALQVIPGIAPMDLRVIEVGKLALTRVNGQVEPQHRRVAWEKVMEDWHERWSASEKGRVAFTIFPCVRERLKLDFVLGHQSEQFLSGHGNFKAKLYEMGLVDDPQCDDCLVPHTMAHILHDCVCIEDLREILKWKLSLLGLDFDLAVIKAADSDAKALLSEFARKAMRRLSVGNRARDERLAADPLQPDSDPETV</sequence>
<evidence type="ECO:0000313" key="3">
    <source>
        <dbReference type="Proteomes" id="UP001159363"/>
    </source>
</evidence>
<proteinExistence type="predicted"/>
<name>A0ABQ9G6M6_9NEOP</name>
<evidence type="ECO:0000259" key="1">
    <source>
        <dbReference type="Pfam" id="PF00078"/>
    </source>
</evidence>
<organism evidence="2 3">
    <name type="scientific">Dryococelus australis</name>
    <dbReference type="NCBI Taxonomy" id="614101"/>
    <lineage>
        <taxon>Eukaryota</taxon>
        <taxon>Metazoa</taxon>
        <taxon>Ecdysozoa</taxon>
        <taxon>Arthropoda</taxon>
        <taxon>Hexapoda</taxon>
        <taxon>Insecta</taxon>
        <taxon>Pterygota</taxon>
        <taxon>Neoptera</taxon>
        <taxon>Polyneoptera</taxon>
        <taxon>Phasmatodea</taxon>
        <taxon>Verophasmatodea</taxon>
        <taxon>Anareolatae</taxon>
        <taxon>Phasmatidae</taxon>
        <taxon>Eurycanthinae</taxon>
        <taxon>Dryococelus</taxon>
    </lineage>
</organism>
<comment type="caution">
    <text evidence="2">The sequence shown here is derived from an EMBL/GenBank/DDBJ whole genome shotgun (WGS) entry which is preliminary data.</text>
</comment>
<dbReference type="PANTHER" id="PTHR19446">
    <property type="entry name" value="REVERSE TRANSCRIPTASES"/>
    <property type="match status" value="1"/>
</dbReference>
<gene>
    <name evidence="2" type="ORF">PR048_031913</name>
</gene>
<dbReference type="SUPFAM" id="SSF56672">
    <property type="entry name" value="DNA/RNA polymerases"/>
    <property type="match status" value="1"/>
</dbReference>
<evidence type="ECO:0000313" key="2">
    <source>
        <dbReference type="EMBL" id="KAJ8868104.1"/>
    </source>
</evidence>
<reference evidence="2 3" key="1">
    <citation type="submission" date="2023-02" db="EMBL/GenBank/DDBJ databases">
        <title>LHISI_Scaffold_Assembly.</title>
        <authorList>
            <person name="Stuart O.P."/>
            <person name="Cleave R."/>
            <person name="Magrath M.J.L."/>
            <person name="Mikheyev A.S."/>
        </authorList>
    </citation>
    <scope>NUCLEOTIDE SEQUENCE [LARGE SCALE GENOMIC DNA]</scope>
    <source>
        <strain evidence="2">Daus_M_001</strain>
        <tissue evidence="2">Leg muscle</tissue>
    </source>
</reference>
<dbReference type="EMBL" id="JARBHB010000015">
    <property type="protein sequence ID" value="KAJ8868104.1"/>
    <property type="molecule type" value="Genomic_DNA"/>
</dbReference>
<dbReference type="InterPro" id="IPR043502">
    <property type="entry name" value="DNA/RNA_pol_sf"/>
</dbReference>
<dbReference type="InterPro" id="IPR000477">
    <property type="entry name" value="RT_dom"/>
</dbReference>
<accession>A0ABQ9G6M6</accession>
<keyword evidence="3" id="KW-1185">Reference proteome</keyword>
<dbReference type="Pfam" id="PF00078">
    <property type="entry name" value="RVT_1"/>
    <property type="match status" value="1"/>
</dbReference>
<dbReference type="Proteomes" id="UP001159363">
    <property type="component" value="Chromosome 14"/>
</dbReference>
<feature type="domain" description="Reverse transcriptase" evidence="1">
    <location>
        <begin position="32"/>
        <end position="170"/>
    </location>
</feature>
<protein>
    <recommendedName>
        <fullName evidence="1">Reverse transcriptase domain-containing protein</fullName>
    </recommendedName>
</protein>